<dbReference type="OrthoDB" id="2555634at2759"/>
<feature type="compositionally biased region" description="Basic and acidic residues" evidence="1">
    <location>
        <begin position="518"/>
        <end position="530"/>
    </location>
</feature>
<reference evidence="3" key="2">
    <citation type="journal article" date="2018" name="BMC Genomics">
        <title>Genomic insights into host adaptation between the wheat stripe rust pathogen (Puccinia striiformis f. sp. tritici) and the barley stripe rust pathogen (Puccinia striiformis f. sp. hordei).</title>
        <authorList>
            <person name="Xia C."/>
            <person name="Wang M."/>
            <person name="Yin C."/>
            <person name="Cornejo O.E."/>
            <person name="Hulbert S.H."/>
            <person name="Chen X."/>
        </authorList>
    </citation>
    <scope>NUCLEOTIDE SEQUENCE [LARGE SCALE GENOMIC DNA]</scope>
    <source>
        <strain evidence="3">93TX-2</strain>
    </source>
</reference>
<feature type="compositionally biased region" description="Polar residues" evidence="1">
    <location>
        <begin position="508"/>
        <end position="517"/>
    </location>
</feature>
<comment type="caution">
    <text evidence="2">The sequence shown here is derived from an EMBL/GenBank/DDBJ whole genome shotgun (WGS) entry which is preliminary data.</text>
</comment>
<evidence type="ECO:0000256" key="1">
    <source>
        <dbReference type="SAM" id="MobiDB-lite"/>
    </source>
</evidence>
<protein>
    <submittedName>
        <fullName evidence="2">Uncharacterized protein</fullName>
    </submittedName>
</protein>
<reference evidence="2 3" key="1">
    <citation type="submission" date="2017-12" db="EMBL/GenBank/DDBJ databases">
        <title>Gene loss provides genomic basis for host adaptation in cereal stripe rust fungi.</title>
        <authorList>
            <person name="Xia C."/>
        </authorList>
    </citation>
    <scope>NUCLEOTIDE SEQUENCE [LARGE SCALE GENOMIC DNA]</scope>
    <source>
        <strain evidence="2 3">93TX-2</strain>
    </source>
</reference>
<dbReference type="Proteomes" id="UP000238274">
    <property type="component" value="Unassembled WGS sequence"/>
</dbReference>
<dbReference type="VEuPathDB" id="FungiDB:PSHT_04492"/>
<keyword evidence="3" id="KW-1185">Reference proteome</keyword>
<feature type="region of interest" description="Disordered" evidence="1">
    <location>
        <begin position="23"/>
        <end position="128"/>
    </location>
</feature>
<dbReference type="EMBL" id="PKSM01000046">
    <property type="protein sequence ID" value="POW19581.1"/>
    <property type="molecule type" value="Genomic_DNA"/>
</dbReference>
<feature type="compositionally biased region" description="Low complexity" evidence="1">
    <location>
        <begin position="357"/>
        <end position="395"/>
    </location>
</feature>
<feature type="region of interest" description="Disordered" evidence="1">
    <location>
        <begin position="440"/>
        <end position="475"/>
    </location>
</feature>
<sequence length="616" mass="68671">MIQTNQIRIEIEIEINMGLVNYESSEEEEENQTTAVVVVVPPKKQQQLKPRKVRPQRKRRSLSKLKRKQPGSSKSPGLSSLLPPPKQTQTQTQTSSSLLLKPKSLAKTKDEEDSSSTVQPEPSSSTVTLNLFGLAPPITLDPSASLSKSSSLVASTNPKNSITISSAPLVTEELPPPPRLSDPYPGYWQRKNGTWVQRDNNEPIWKAFYLQHYTPHQSNKLDIHSSSSNKNNSSLPKDFFKDAPINSTNDNDLVVFDAKKVAQNAWENKPKIINLREEARLEQEVNQALKPAMGLVDYGSSEEEEENQTTTVVVPPKKQQQQKPRKVVIELPRKLDHNEKNGSKEEDLLSKLKRKQPGSSKSSGLASLLPPPKRTQTQTQTSSSSSSLLLKPKTLAKTKDEDDSSSAVQPEPSSSTVTLNLFGLAPPIKLDPSASLSKSSSLVASTDPKNSITISSAPLVTEELPSPPRLSDPYPGYWQRKDGTWVKRDDNEPIWKAFYLQHYSHQSNKLDIPSSSRNQKDNNLPKDFFRDAPINSTNKDGGGLVEFDAKKVAQNAWENKPKIIDPREEARLEQEVNQVLKPALKSASQYSLDLTIFLRLPGFTLLVYERTKNKNT</sequence>
<feature type="compositionally biased region" description="Basic and acidic residues" evidence="1">
    <location>
        <begin position="327"/>
        <end position="350"/>
    </location>
</feature>
<dbReference type="AlphaFoldDB" id="A0A2S4WCU8"/>
<reference evidence="3" key="3">
    <citation type="journal article" date="2018" name="Mol. Plant Microbe Interact.">
        <title>Genome sequence resources for the wheat stripe rust pathogen (Puccinia striiformis f. sp. tritici) and the barley stripe rust pathogen (Puccinia striiformis f. sp. hordei).</title>
        <authorList>
            <person name="Xia C."/>
            <person name="Wang M."/>
            <person name="Yin C."/>
            <person name="Cornejo O.E."/>
            <person name="Hulbert S.H."/>
            <person name="Chen X."/>
        </authorList>
    </citation>
    <scope>NUCLEOTIDE SEQUENCE [LARGE SCALE GENOMIC DNA]</scope>
    <source>
        <strain evidence="3">93TX-2</strain>
    </source>
</reference>
<name>A0A2S4WCU8_9BASI</name>
<feature type="compositionally biased region" description="Basic residues" evidence="1">
    <location>
        <begin position="49"/>
        <end position="69"/>
    </location>
</feature>
<feature type="compositionally biased region" description="Low complexity" evidence="1">
    <location>
        <begin position="115"/>
        <end position="128"/>
    </location>
</feature>
<accession>A0A2S4WCU8</accession>
<feature type="region of interest" description="Disordered" evidence="1">
    <location>
        <begin position="508"/>
        <end position="535"/>
    </location>
</feature>
<feature type="compositionally biased region" description="Low complexity" evidence="1">
    <location>
        <begin position="36"/>
        <end position="48"/>
    </location>
</feature>
<feature type="compositionally biased region" description="Low complexity" evidence="1">
    <location>
        <begin position="70"/>
        <end position="105"/>
    </location>
</feature>
<feature type="compositionally biased region" description="Polar residues" evidence="1">
    <location>
        <begin position="447"/>
        <end position="458"/>
    </location>
</feature>
<feature type="compositionally biased region" description="Low complexity" evidence="1">
    <location>
        <begin position="308"/>
        <end position="322"/>
    </location>
</feature>
<organism evidence="2 3">
    <name type="scientific">Puccinia striiformis</name>
    <dbReference type="NCBI Taxonomy" id="27350"/>
    <lineage>
        <taxon>Eukaryota</taxon>
        <taxon>Fungi</taxon>
        <taxon>Dikarya</taxon>
        <taxon>Basidiomycota</taxon>
        <taxon>Pucciniomycotina</taxon>
        <taxon>Pucciniomycetes</taxon>
        <taxon>Pucciniales</taxon>
        <taxon>Pucciniaceae</taxon>
        <taxon>Puccinia</taxon>
    </lineage>
</organism>
<feature type="region of interest" description="Disordered" evidence="1">
    <location>
        <begin position="299"/>
        <end position="418"/>
    </location>
</feature>
<evidence type="ECO:0000313" key="2">
    <source>
        <dbReference type="EMBL" id="POW19581.1"/>
    </source>
</evidence>
<feature type="compositionally biased region" description="Low complexity" evidence="1">
    <location>
        <begin position="405"/>
        <end position="415"/>
    </location>
</feature>
<proteinExistence type="predicted"/>
<gene>
    <name evidence="2" type="ORF">PSHT_04492</name>
</gene>
<evidence type="ECO:0000313" key="3">
    <source>
        <dbReference type="Proteomes" id="UP000238274"/>
    </source>
</evidence>